<dbReference type="GO" id="GO:0005783">
    <property type="term" value="C:endoplasmic reticulum"/>
    <property type="evidence" value="ECO:0007669"/>
    <property type="project" value="TreeGrafter"/>
</dbReference>
<feature type="compositionally biased region" description="Basic and acidic residues" evidence="5">
    <location>
        <begin position="229"/>
        <end position="259"/>
    </location>
</feature>
<evidence type="ECO:0000256" key="2">
    <source>
        <dbReference type="ARBA" id="ARBA00022692"/>
    </source>
</evidence>
<dbReference type="InterPro" id="IPR004776">
    <property type="entry name" value="Mem_transp_PIN-like"/>
</dbReference>
<feature type="transmembrane region" description="Helical" evidence="6">
    <location>
        <begin position="416"/>
        <end position="437"/>
    </location>
</feature>
<comment type="subcellular location">
    <subcellularLocation>
        <location evidence="1">Membrane</location>
        <topology evidence="1">Multi-pass membrane protein</topology>
    </subcellularLocation>
</comment>
<evidence type="ECO:0000313" key="7">
    <source>
        <dbReference type="EMBL" id="KZF26271.1"/>
    </source>
</evidence>
<dbReference type="RefSeq" id="XP_018191826.1">
    <property type="nucleotide sequence ID" value="XM_018335689.1"/>
</dbReference>
<dbReference type="OMA" id="VLWFTMM"/>
<accession>A0A165JI61</accession>
<dbReference type="STRING" id="1328760.A0A165JI61"/>
<feature type="compositionally biased region" description="Polar residues" evidence="5">
    <location>
        <begin position="214"/>
        <end position="226"/>
    </location>
</feature>
<evidence type="ECO:0000256" key="6">
    <source>
        <dbReference type="SAM" id="Phobius"/>
    </source>
</evidence>
<dbReference type="PANTHER" id="PTHR31794">
    <property type="entry name" value="AUXIN EFFLUX TRANSPORTER FAMILY PROTEIN (EUROFUNG)"/>
    <property type="match status" value="1"/>
</dbReference>
<dbReference type="InParanoid" id="A0A165JI61"/>
<dbReference type="Proteomes" id="UP000076632">
    <property type="component" value="Unassembled WGS sequence"/>
</dbReference>
<feature type="transmembrane region" description="Helical" evidence="6">
    <location>
        <begin position="382"/>
        <end position="404"/>
    </location>
</feature>
<feature type="transmembrane region" description="Helical" evidence="6">
    <location>
        <begin position="338"/>
        <end position="361"/>
    </location>
</feature>
<protein>
    <recommendedName>
        <fullName evidence="9">Auxin efflux carrier</fullName>
    </recommendedName>
</protein>
<gene>
    <name evidence="7" type="ORF">L228DRAFT_279503</name>
</gene>
<name>A0A165JI61_XYLHT</name>
<dbReference type="GO" id="GO:0055085">
    <property type="term" value="P:transmembrane transport"/>
    <property type="evidence" value="ECO:0007669"/>
    <property type="project" value="InterPro"/>
</dbReference>
<evidence type="ECO:0000256" key="5">
    <source>
        <dbReference type="SAM" id="MobiDB-lite"/>
    </source>
</evidence>
<feature type="transmembrane region" description="Helical" evidence="6">
    <location>
        <begin position="12"/>
        <end position="35"/>
    </location>
</feature>
<evidence type="ECO:0008006" key="9">
    <source>
        <dbReference type="Google" id="ProtNLM"/>
    </source>
</evidence>
<dbReference type="PANTHER" id="PTHR31794:SF4">
    <property type="entry name" value="AUXIN EFFLUX TRANSPORTER FAMILY PROTEIN (EUROFUNG)"/>
    <property type="match status" value="1"/>
</dbReference>
<feature type="transmembrane region" description="Helical" evidence="6">
    <location>
        <begin position="73"/>
        <end position="94"/>
    </location>
</feature>
<dbReference type="EMBL" id="KV407454">
    <property type="protein sequence ID" value="KZF26271.1"/>
    <property type="molecule type" value="Genomic_DNA"/>
</dbReference>
<keyword evidence="4 6" id="KW-0472">Membrane</keyword>
<dbReference type="GO" id="GO:0016020">
    <property type="term" value="C:membrane"/>
    <property type="evidence" value="ECO:0007669"/>
    <property type="project" value="UniProtKB-SubCell"/>
</dbReference>
<dbReference type="OrthoDB" id="191139at2759"/>
<organism evidence="7 8">
    <name type="scientific">Xylona heveae (strain CBS 132557 / TC161)</name>
    <dbReference type="NCBI Taxonomy" id="1328760"/>
    <lineage>
        <taxon>Eukaryota</taxon>
        <taxon>Fungi</taxon>
        <taxon>Dikarya</taxon>
        <taxon>Ascomycota</taxon>
        <taxon>Pezizomycotina</taxon>
        <taxon>Xylonomycetes</taxon>
        <taxon>Xylonales</taxon>
        <taxon>Xylonaceae</taxon>
        <taxon>Xylona</taxon>
    </lineage>
</organism>
<evidence type="ECO:0000256" key="3">
    <source>
        <dbReference type="ARBA" id="ARBA00022989"/>
    </source>
</evidence>
<feature type="region of interest" description="Disordered" evidence="5">
    <location>
        <begin position="173"/>
        <end position="269"/>
    </location>
</feature>
<dbReference type="AlphaFoldDB" id="A0A165JI61"/>
<dbReference type="Pfam" id="PF03547">
    <property type="entry name" value="Mem_trans"/>
    <property type="match status" value="1"/>
</dbReference>
<sequence>MADDGLLSSFLGALQASLSVILTILFGVIAAQFDLLNEKSTKQVSRLCVKLLLPCLLIAKVGSELHLSTALRYVPILIWSIIYTLVSMAIGILATRVLRLPAWATPAICFNNTTSLPLLLVQSLETTGILTRLLASDTDTIPNAISRAQSYFLVCSLVGNSLTFALGPSLLNGGHEEDSPDEPDSNDKDRTRRKSAQSSISNAEQGDDEDDESNSQVSDGEQINNDDQTDGHHPDPNSPAEHGDIPHPAARGDDPEERTPLLPDPVIRRGRMAHKKGLEKSIHYYKRLPPWVREALDFAYAFVNAPVIGGLIGLLVGLVPPLHRVFFNPTEEGGYFNAWLTTAVRNVGNLFAVLQVLVVGVKLHSSLTKKGDQGEKVPWISMVLITFIRFILWPIISIVAIWAIASRTHWLDEDPILWFAMMMMPTGPSAMKLVALADVDGSSEAEKMSIAKFLTITYAISPLICFTVVGSLKASQAAMK</sequence>
<dbReference type="GeneID" id="28900826"/>
<evidence type="ECO:0000256" key="1">
    <source>
        <dbReference type="ARBA" id="ARBA00004141"/>
    </source>
</evidence>
<reference evidence="7 8" key="1">
    <citation type="journal article" date="2016" name="Fungal Biol.">
        <title>The genome of Xylona heveae provides a window into fungal endophytism.</title>
        <authorList>
            <person name="Gazis R."/>
            <person name="Kuo A."/>
            <person name="Riley R."/>
            <person name="LaButti K."/>
            <person name="Lipzen A."/>
            <person name="Lin J."/>
            <person name="Amirebrahimi M."/>
            <person name="Hesse C.N."/>
            <person name="Spatafora J.W."/>
            <person name="Henrissat B."/>
            <person name="Hainaut M."/>
            <person name="Grigoriev I.V."/>
            <person name="Hibbett D.S."/>
        </authorList>
    </citation>
    <scope>NUCLEOTIDE SEQUENCE [LARGE SCALE GENOMIC DNA]</scope>
    <source>
        <strain evidence="7 8">TC161</strain>
    </source>
</reference>
<evidence type="ECO:0000313" key="8">
    <source>
        <dbReference type="Proteomes" id="UP000076632"/>
    </source>
</evidence>
<proteinExistence type="predicted"/>
<keyword evidence="2 6" id="KW-0812">Transmembrane</keyword>
<evidence type="ECO:0000256" key="4">
    <source>
        <dbReference type="ARBA" id="ARBA00023136"/>
    </source>
</evidence>
<feature type="transmembrane region" description="Helical" evidence="6">
    <location>
        <begin position="449"/>
        <end position="472"/>
    </location>
</feature>
<feature type="transmembrane region" description="Helical" evidence="6">
    <location>
        <begin position="295"/>
        <end position="318"/>
    </location>
</feature>
<keyword evidence="3 6" id="KW-1133">Transmembrane helix</keyword>
<keyword evidence="8" id="KW-1185">Reference proteome</keyword>